<dbReference type="Pfam" id="PF03652">
    <property type="entry name" value="RuvX"/>
    <property type="match status" value="1"/>
</dbReference>
<dbReference type="GO" id="GO:0005829">
    <property type="term" value="C:cytosol"/>
    <property type="evidence" value="ECO:0007669"/>
    <property type="project" value="TreeGrafter"/>
</dbReference>
<feature type="domain" description="YqgF/RNase H-like" evidence="6">
    <location>
        <begin position="1"/>
        <end position="101"/>
    </location>
</feature>
<dbReference type="EMBL" id="JAJEPX010000009">
    <property type="protein sequence ID" value="MCC2176414.1"/>
    <property type="molecule type" value="Genomic_DNA"/>
</dbReference>
<keyword evidence="2 5" id="KW-0690">Ribosome biogenesis</keyword>
<reference evidence="7 8" key="1">
    <citation type="submission" date="2021-10" db="EMBL/GenBank/DDBJ databases">
        <title>Anaerobic single-cell dispensing facilitates the cultivation of human gut bacteria.</title>
        <authorList>
            <person name="Afrizal A."/>
        </authorList>
    </citation>
    <scope>NUCLEOTIDE SEQUENCE [LARGE SCALE GENOMIC DNA]</scope>
    <source>
        <strain evidence="7 8">CLA-AA-H270</strain>
    </source>
</reference>
<accession>A0AAW4W0I3</accession>
<dbReference type="InterPro" id="IPR012337">
    <property type="entry name" value="RNaseH-like_sf"/>
</dbReference>
<evidence type="ECO:0000313" key="8">
    <source>
        <dbReference type="Proteomes" id="UP001298753"/>
    </source>
</evidence>
<dbReference type="NCBIfam" id="TIGR00250">
    <property type="entry name" value="RNAse_H_YqgF"/>
    <property type="match status" value="1"/>
</dbReference>
<proteinExistence type="inferred from homology"/>
<dbReference type="SMART" id="SM00732">
    <property type="entry name" value="YqgFc"/>
    <property type="match status" value="1"/>
</dbReference>
<evidence type="ECO:0000313" key="7">
    <source>
        <dbReference type="EMBL" id="MCC2176414.1"/>
    </source>
</evidence>
<dbReference type="GO" id="GO:0000967">
    <property type="term" value="P:rRNA 5'-end processing"/>
    <property type="evidence" value="ECO:0007669"/>
    <property type="project" value="UniProtKB-UniRule"/>
</dbReference>
<dbReference type="AlphaFoldDB" id="A0AAW4W0I3"/>
<dbReference type="InterPro" id="IPR006641">
    <property type="entry name" value="YqgF/RNaseH-like_dom"/>
</dbReference>
<keyword evidence="4 5" id="KW-0378">Hydrolase</keyword>
<dbReference type="SUPFAM" id="SSF53098">
    <property type="entry name" value="Ribonuclease H-like"/>
    <property type="match status" value="1"/>
</dbReference>
<keyword evidence="1 5" id="KW-0963">Cytoplasm</keyword>
<evidence type="ECO:0000256" key="3">
    <source>
        <dbReference type="ARBA" id="ARBA00022722"/>
    </source>
</evidence>
<dbReference type="GeneID" id="98660055"/>
<keyword evidence="3 5" id="KW-0540">Nuclease</keyword>
<comment type="similarity">
    <text evidence="5">Belongs to the YqgF HJR family.</text>
</comment>
<dbReference type="HAMAP" id="MF_00651">
    <property type="entry name" value="Nuclease_YqgF"/>
    <property type="match status" value="1"/>
</dbReference>
<evidence type="ECO:0000256" key="5">
    <source>
        <dbReference type="HAMAP-Rule" id="MF_00651"/>
    </source>
</evidence>
<evidence type="ECO:0000256" key="1">
    <source>
        <dbReference type="ARBA" id="ARBA00022490"/>
    </source>
</evidence>
<keyword evidence="8" id="KW-1185">Reference proteome</keyword>
<sequence>MRILGIDYGDARTGLSISDPSGFLAGSPSVIHEWNYAKLLDKLVAFIQENKIEEIVLGHPKNMDGTVGPRAEKCETLAKELEERTGLHVVLWDERRTTVAAHEILHRSGKKEKKHRQSVDAVAATLILQGYLDFKRRQ</sequence>
<dbReference type="Gene3D" id="3.30.420.140">
    <property type="entry name" value="YqgF/RNase H-like domain"/>
    <property type="match status" value="1"/>
</dbReference>
<comment type="function">
    <text evidence="5">Could be a nuclease involved in processing of the 5'-end of pre-16S rRNA.</text>
</comment>
<evidence type="ECO:0000259" key="6">
    <source>
        <dbReference type="SMART" id="SM00732"/>
    </source>
</evidence>
<dbReference type="InterPro" id="IPR037027">
    <property type="entry name" value="YqgF/RNaseH-like_dom_sf"/>
</dbReference>
<name>A0AAW4W0I3_9FIRM</name>
<evidence type="ECO:0000256" key="2">
    <source>
        <dbReference type="ARBA" id="ARBA00022517"/>
    </source>
</evidence>
<dbReference type="CDD" id="cd16964">
    <property type="entry name" value="YqgF"/>
    <property type="match status" value="1"/>
</dbReference>
<dbReference type="Proteomes" id="UP001298753">
    <property type="component" value="Unassembled WGS sequence"/>
</dbReference>
<dbReference type="InterPro" id="IPR005227">
    <property type="entry name" value="YqgF"/>
</dbReference>
<comment type="subcellular location">
    <subcellularLocation>
        <location evidence="5">Cytoplasm</location>
    </subcellularLocation>
</comment>
<dbReference type="PANTHER" id="PTHR33317:SF4">
    <property type="entry name" value="POLYNUCLEOTIDYL TRANSFERASE, RIBONUCLEASE H-LIKE SUPERFAMILY PROTEIN"/>
    <property type="match status" value="1"/>
</dbReference>
<dbReference type="RefSeq" id="WP_227600368.1">
    <property type="nucleotide sequence ID" value="NZ_DBGBNA010000009.1"/>
</dbReference>
<protein>
    <recommendedName>
        <fullName evidence="5">Putative pre-16S rRNA nuclease</fullName>
        <ecNumber evidence="5">3.1.-.-</ecNumber>
    </recommendedName>
</protein>
<dbReference type="EC" id="3.1.-.-" evidence="5"/>
<gene>
    <name evidence="7" type="primary">ruvX</name>
    <name evidence="7" type="ORF">LKD22_04600</name>
</gene>
<organism evidence="7 8">
    <name type="scientific">Agathobaculum butyriciproducens</name>
    <dbReference type="NCBI Taxonomy" id="1628085"/>
    <lineage>
        <taxon>Bacteria</taxon>
        <taxon>Bacillati</taxon>
        <taxon>Bacillota</taxon>
        <taxon>Clostridia</taxon>
        <taxon>Eubacteriales</taxon>
        <taxon>Butyricicoccaceae</taxon>
        <taxon>Agathobaculum</taxon>
    </lineage>
</organism>
<dbReference type="PANTHER" id="PTHR33317">
    <property type="entry name" value="POLYNUCLEOTIDYL TRANSFERASE, RIBONUCLEASE H-LIKE SUPERFAMILY PROTEIN"/>
    <property type="match status" value="1"/>
</dbReference>
<evidence type="ECO:0000256" key="4">
    <source>
        <dbReference type="ARBA" id="ARBA00022801"/>
    </source>
</evidence>
<comment type="caution">
    <text evidence="7">The sequence shown here is derived from an EMBL/GenBank/DDBJ whole genome shotgun (WGS) entry which is preliminary data.</text>
</comment>
<dbReference type="GO" id="GO:0004518">
    <property type="term" value="F:nuclease activity"/>
    <property type="evidence" value="ECO:0007669"/>
    <property type="project" value="UniProtKB-KW"/>
</dbReference>
<dbReference type="GO" id="GO:0016788">
    <property type="term" value="F:hydrolase activity, acting on ester bonds"/>
    <property type="evidence" value="ECO:0007669"/>
    <property type="project" value="UniProtKB-UniRule"/>
</dbReference>